<organism evidence="3 4">
    <name type="scientific">Spinacia oleracea</name>
    <name type="common">Spinach</name>
    <dbReference type="NCBI Taxonomy" id="3562"/>
    <lineage>
        <taxon>Eukaryota</taxon>
        <taxon>Viridiplantae</taxon>
        <taxon>Streptophyta</taxon>
        <taxon>Embryophyta</taxon>
        <taxon>Tracheophyta</taxon>
        <taxon>Spermatophyta</taxon>
        <taxon>Magnoliopsida</taxon>
        <taxon>eudicotyledons</taxon>
        <taxon>Gunneridae</taxon>
        <taxon>Pentapetalae</taxon>
        <taxon>Caryophyllales</taxon>
        <taxon>Chenopodiaceae</taxon>
        <taxon>Chenopodioideae</taxon>
        <taxon>Anserineae</taxon>
        <taxon>Spinacia</taxon>
    </lineage>
</organism>
<sequence>MGNHNLVMFLLIILSCSPTSQSWSWFSSSSSDAPSSENWSGDNNAMSKGLITEFSVDALDNPQAAELVENAKRKKEGTNQCWSRAYDDLFSSCSEIFAEEEKRKRLAWHLSDCFQKDTGRNTFPSCKGKSAMVDCLKKLSNDESKTYLEFYLQTNSICHQLQSKAFKFQLQGLVNNLKDSALYAEDKLKTIEKKSDNLLYNSNEIHKSVTSIDAQTQTVGETLKKMFGDLGAILSHSKELNETANGIAMSQEGLLEGQGILKEKLKENMLKIQESYENLGEEILGLQKKTVDVKQEVNKIGETMSSQMQNLQGKTDDITEMAKTSVDKQQELLRGQSIALEGLQSLTSFMSQTLQESRVSLEQLVDFANGQHEELLKQQKQLLLANDNLAKNSISILAAQEAFESKQASMFAAIDKLFTLHNAMLLESRLIKAFFVYSIFLLVLYLLTSTKQTYSVRCRLYMGLCIAFAIECAILRFTSNENEQLIYLRTVMKPLFGIYAIIQLLYTIFTYRDYETLNYTMLVSLLDKVNGMKKKGNSCTWDEDDDDVDSEVDWLSWVEDELPEDMSVMEDPDYMLPVAAKEMGENFVISTERRYNLRYRP</sequence>
<evidence type="ECO:0000313" key="5">
    <source>
        <dbReference type="RefSeq" id="XP_056689862.1"/>
    </source>
</evidence>
<dbReference type="RefSeq" id="XP_056689862.1">
    <property type="nucleotide sequence ID" value="XM_056833884.1"/>
</dbReference>
<feature type="transmembrane region" description="Helical" evidence="1">
    <location>
        <begin position="491"/>
        <end position="511"/>
    </location>
</feature>
<evidence type="ECO:0000256" key="2">
    <source>
        <dbReference type="SAM" id="SignalP"/>
    </source>
</evidence>
<dbReference type="Proteomes" id="UP000813463">
    <property type="component" value="Chromosome 6"/>
</dbReference>
<dbReference type="OrthoDB" id="377549at2759"/>
<dbReference type="AlphaFoldDB" id="A0A9R0I9T5"/>
<dbReference type="InterPro" id="IPR040346">
    <property type="entry name" value="GEX1/Brambleberry"/>
</dbReference>
<dbReference type="PANTHER" id="PTHR33538">
    <property type="entry name" value="PROTEIN GAMETE EXPRESSED 1"/>
    <property type="match status" value="1"/>
</dbReference>
<keyword evidence="1" id="KW-1133">Transmembrane helix</keyword>
<name>A0A9R0I9T5_SPIOL</name>
<evidence type="ECO:0000313" key="3">
    <source>
        <dbReference type="Proteomes" id="UP000813463"/>
    </source>
</evidence>
<keyword evidence="1" id="KW-0472">Membrane</keyword>
<dbReference type="KEGG" id="soe:110785314"/>
<dbReference type="PANTHER" id="PTHR33538:SF2">
    <property type="entry name" value="PROTEIN GAMETE EXPRESSED 1"/>
    <property type="match status" value="1"/>
</dbReference>
<gene>
    <name evidence="4 5" type="primary">LOC110785314</name>
</gene>
<keyword evidence="1" id="KW-0812">Transmembrane</keyword>
<reference evidence="4" key="2">
    <citation type="submission" date="2025-04" db="UniProtKB">
        <authorList>
            <consortium name="RefSeq"/>
        </authorList>
    </citation>
    <scope>IDENTIFICATION</scope>
    <source>
        <tissue evidence="5">Leaf</tissue>
    </source>
</reference>
<feature type="transmembrane region" description="Helical" evidence="1">
    <location>
        <begin position="460"/>
        <end position="479"/>
    </location>
</feature>
<protein>
    <submittedName>
        <fullName evidence="4 5">Protein GAMETE EXPRESSED 1-like</fullName>
    </submittedName>
</protein>
<dbReference type="RefSeq" id="XP_021845442.1">
    <property type="nucleotide sequence ID" value="XM_021989750.1"/>
</dbReference>
<evidence type="ECO:0000313" key="4">
    <source>
        <dbReference type="RefSeq" id="XP_021845442.1"/>
    </source>
</evidence>
<evidence type="ECO:0000256" key="1">
    <source>
        <dbReference type="SAM" id="Phobius"/>
    </source>
</evidence>
<dbReference type="GeneID" id="110785314"/>
<reference evidence="3" key="1">
    <citation type="journal article" date="2021" name="Nat. Commun.">
        <title>Genomic analyses provide insights into spinach domestication and the genetic basis of agronomic traits.</title>
        <authorList>
            <person name="Cai X."/>
            <person name="Sun X."/>
            <person name="Xu C."/>
            <person name="Sun H."/>
            <person name="Wang X."/>
            <person name="Ge C."/>
            <person name="Zhang Z."/>
            <person name="Wang Q."/>
            <person name="Fei Z."/>
            <person name="Jiao C."/>
            <person name="Wang Q."/>
        </authorList>
    </citation>
    <scope>NUCLEOTIDE SEQUENCE [LARGE SCALE GENOMIC DNA]</scope>
    <source>
        <strain evidence="3">cv. Varoflay</strain>
    </source>
</reference>
<feature type="transmembrane region" description="Helical" evidence="1">
    <location>
        <begin position="430"/>
        <end position="448"/>
    </location>
</feature>
<feature type="chain" id="PRO_5040162060" evidence="2">
    <location>
        <begin position="23"/>
        <end position="601"/>
    </location>
</feature>
<proteinExistence type="predicted"/>
<accession>A0A9R0I9T5</accession>
<keyword evidence="3" id="KW-1185">Reference proteome</keyword>
<keyword evidence="2" id="KW-0732">Signal</keyword>
<feature type="signal peptide" evidence="2">
    <location>
        <begin position="1"/>
        <end position="22"/>
    </location>
</feature>